<gene>
    <name evidence="8" type="ORF">ILEXP_LOCUS50604</name>
</gene>
<feature type="transmembrane region" description="Helical" evidence="6">
    <location>
        <begin position="275"/>
        <end position="293"/>
    </location>
</feature>
<comment type="caution">
    <text evidence="8">The sequence shown here is derived from an EMBL/GenBank/DDBJ whole genome shotgun (WGS) entry which is preliminary data.</text>
</comment>
<dbReference type="GO" id="GO:0016020">
    <property type="term" value="C:membrane"/>
    <property type="evidence" value="ECO:0007669"/>
    <property type="project" value="UniProtKB-SubCell"/>
</dbReference>
<organism evidence="8 9">
    <name type="scientific">Ilex paraguariensis</name>
    <name type="common">yerba mate</name>
    <dbReference type="NCBI Taxonomy" id="185542"/>
    <lineage>
        <taxon>Eukaryota</taxon>
        <taxon>Viridiplantae</taxon>
        <taxon>Streptophyta</taxon>
        <taxon>Embryophyta</taxon>
        <taxon>Tracheophyta</taxon>
        <taxon>Spermatophyta</taxon>
        <taxon>Magnoliopsida</taxon>
        <taxon>eudicotyledons</taxon>
        <taxon>Gunneridae</taxon>
        <taxon>Pentapetalae</taxon>
        <taxon>asterids</taxon>
        <taxon>campanulids</taxon>
        <taxon>Aquifoliales</taxon>
        <taxon>Aquifoliaceae</taxon>
        <taxon>Ilex</taxon>
    </lineage>
</organism>
<evidence type="ECO:0000256" key="6">
    <source>
        <dbReference type="SAM" id="Phobius"/>
    </source>
</evidence>
<evidence type="ECO:0000256" key="1">
    <source>
        <dbReference type="ARBA" id="ARBA00004167"/>
    </source>
</evidence>
<keyword evidence="3 6" id="KW-1133">Transmembrane helix</keyword>
<dbReference type="InterPro" id="IPR004864">
    <property type="entry name" value="LEA_2"/>
</dbReference>
<dbReference type="Proteomes" id="UP001642360">
    <property type="component" value="Unassembled WGS sequence"/>
</dbReference>
<dbReference type="PANTHER" id="PTHR31415:SF51">
    <property type="entry name" value="LATE EMBRYOGENESIS ABUNDANT (LEA) HYDROXYPROLINE-RICH GLYCOPROTEIN FAMILY"/>
    <property type="match status" value="1"/>
</dbReference>
<dbReference type="EMBL" id="CAUOFW020007769">
    <property type="protein sequence ID" value="CAK9180593.1"/>
    <property type="molecule type" value="Genomic_DNA"/>
</dbReference>
<evidence type="ECO:0000256" key="5">
    <source>
        <dbReference type="SAM" id="MobiDB-lite"/>
    </source>
</evidence>
<feature type="domain" description="Late embryogenesis abundant protein LEA-2 subgroup" evidence="7">
    <location>
        <begin position="77"/>
        <end position="177"/>
    </location>
</feature>
<comment type="subcellular location">
    <subcellularLocation>
        <location evidence="1">Membrane</location>
        <topology evidence="1">Single-pass membrane protein</topology>
    </subcellularLocation>
</comment>
<dbReference type="InterPro" id="IPR044839">
    <property type="entry name" value="NDR1-like"/>
</dbReference>
<evidence type="ECO:0000313" key="9">
    <source>
        <dbReference type="Proteomes" id="UP001642360"/>
    </source>
</evidence>
<proteinExistence type="predicted"/>
<dbReference type="AlphaFoldDB" id="A0ABC8UHY2"/>
<reference evidence="8 9" key="1">
    <citation type="submission" date="2024-02" db="EMBL/GenBank/DDBJ databases">
        <authorList>
            <person name="Vignale AGUSTIN F."/>
            <person name="Sosa J E."/>
            <person name="Modenutti C."/>
        </authorList>
    </citation>
    <scope>NUCLEOTIDE SEQUENCE [LARGE SCALE GENOMIC DNA]</scope>
</reference>
<evidence type="ECO:0000256" key="4">
    <source>
        <dbReference type="ARBA" id="ARBA00023136"/>
    </source>
</evidence>
<feature type="transmembrane region" description="Helical" evidence="6">
    <location>
        <begin position="20"/>
        <end position="42"/>
    </location>
</feature>
<sequence length="464" mass="52426">MSEKECIHHKEKRQKRIRAFCACLLIFISIVLFVILIVWAVLQPKKPRFVLQDATVNNLNVSAPNILSSNIQVTIVSRNPNENIGIYYDKLTVYATYRSQQITYTVGIQSVYQGHKDTNVWSPFIYGDMIPIAPYNGPALSQEQASGGIRLMIKIDGRVRFKVGSITTGRYNLHVRCPAYIPFGKNINEFPNTGIVVGNSFKYQLAQSCRLAFSKPTPSLLFPTNHSVLTTQNLSHDRKPPPPPPPPQPNMSEKTCTHHHKEKRQKRIRRCCACLLIFNFILLVVILIVWTILQPKKPRFVLQDATVNSLNISAPNILSSNIQVTIVSRNPNDNIRIYYDRLTVYATNRSQQITYVVGIQSVYQGHKDTNVWSPFIYGDMVPIAPYNGPALSQEQASGGIRLLVKIDGRVRFKVGRVTTGRYNLHVRCPTYIPFGKNINDFPNTGIVVGNSFKYQLAQSCHVSV</sequence>
<dbReference type="PANTHER" id="PTHR31415">
    <property type="entry name" value="OS05G0367900 PROTEIN"/>
    <property type="match status" value="1"/>
</dbReference>
<accession>A0ABC8UHY2</accession>
<evidence type="ECO:0000259" key="7">
    <source>
        <dbReference type="Pfam" id="PF03168"/>
    </source>
</evidence>
<evidence type="ECO:0000256" key="2">
    <source>
        <dbReference type="ARBA" id="ARBA00022692"/>
    </source>
</evidence>
<evidence type="ECO:0000256" key="3">
    <source>
        <dbReference type="ARBA" id="ARBA00022989"/>
    </source>
</evidence>
<protein>
    <recommendedName>
        <fullName evidence="7">Late embryogenesis abundant protein LEA-2 subgroup domain-containing protein</fullName>
    </recommendedName>
</protein>
<evidence type="ECO:0000313" key="8">
    <source>
        <dbReference type="EMBL" id="CAK9180593.1"/>
    </source>
</evidence>
<dbReference type="Pfam" id="PF03168">
    <property type="entry name" value="LEA_2"/>
    <property type="match status" value="1"/>
</dbReference>
<keyword evidence="2 6" id="KW-0812">Transmembrane</keyword>
<keyword evidence="9" id="KW-1185">Reference proteome</keyword>
<keyword evidence="4 6" id="KW-0472">Membrane</keyword>
<feature type="region of interest" description="Disordered" evidence="5">
    <location>
        <begin position="231"/>
        <end position="260"/>
    </location>
</feature>
<name>A0ABC8UHY2_9AQUA</name>